<keyword evidence="3" id="KW-0012">Acyltransferase</keyword>
<keyword evidence="1" id="KW-0808">Transferase</keyword>
<dbReference type="Pfam" id="PF00132">
    <property type="entry name" value="Hexapep"/>
    <property type="match status" value="1"/>
</dbReference>
<dbReference type="InterPro" id="IPR011004">
    <property type="entry name" value="Trimer_LpxA-like_sf"/>
</dbReference>
<evidence type="ECO:0000256" key="3">
    <source>
        <dbReference type="ARBA" id="ARBA00023315"/>
    </source>
</evidence>
<dbReference type="InterPro" id="IPR001451">
    <property type="entry name" value="Hexapep"/>
</dbReference>
<evidence type="ECO:0000256" key="1">
    <source>
        <dbReference type="ARBA" id="ARBA00022679"/>
    </source>
</evidence>
<reference evidence="4" key="1">
    <citation type="journal article" date="2020" name="mSystems">
        <title>Genome- and Community-Level Interaction Insights into Carbon Utilization and Element Cycling Functions of Hydrothermarchaeota in Hydrothermal Sediment.</title>
        <authorList>
            <person name="Zhou Z."/>
            <person name="Liu Y."/>
            <person name="Xu W."/>
            <person name="Pan J."/>
            <person name="Luo Z.H."/>
            <person name="Li M."/>
        </authorList>
    </citation>
    <scope>NUCLEOTIDE SEQUENCE [LARGE SCALE GENOMIC DNA]</scope>
    <source>
        <strain evidence="4">HyVt-458</strain>
    </source>
</reference>
<evidence type="ECO:0000256" key="2">
    <source>
        <dbReference type="ARBA" id="ARBA00022737"/>
    </source>
</evidence>
<dbReference type="SUPFAM" id="SSF51161">
    <property type="entry name" value="Trimeric LpxA-like enzymes"/>
    <property type="match status" value="1"/>
</dbReference>
<protein>
    <recommendedName>
        <fullName evidence="5">Acyltransferase</fullName>
    </recommendedName>
</protein>
<dbReference type="Pfam" id="PF14602">
    <property type="entry name" value="Hexapep_2"/>
    <property type="match status" value="1"/>
</dbReference>
<dbReference type="PANTHER" id="PTHR23416">
    <property type="entry name" value="SIALIC ACID SYNTHASE-RELATED"/>
    <property type="match status" value="1"/>
</dbReference>
<name>A0A831WGT6_9GAMM</name>
<dbReference type="PROSITE" id="PS00101">
    <property type="entry name" value="HEXAPEP_TRANSFERASES"/>
    <property type="match status" value="1"/>
</dbReference>
<dbReference type="EMBL" id="DRLF01000479">
    <property type="protein sequence ID" value="HEC07926.1"/>
    <property type="molecule type" value="Genomic_DNA"/>
</dbReference>
<proteinExistence type="predicted"/>
<dbReference type="AlphaFoldDB" id="A0A831WGT6"/>
<dbReference type="GO" id="GO:0016746">
    <property type="term" value="F:acyltransferase activity"/>
    <property type="evidence" value="ECO:0007669"/>
    <property type="project" value="UniProtKB-KW"/>
</dbReference>
<accession>A0A831WGT6</accession>
<dbReference type="Gene3D" id="2.160.10.10">
    <property type="entry name" value="Hexapeptide repeat proteins"/>
    <property type="match status" value="1"/>
</dbReference>
<dbReference type="PANTHER" id="PTHR23416:SF78">
    <property type="entry name" value="LIPOPOLYSACCHARIDE BIOSYNTHESIS O-ACETYL TRANSFERASE WBBJ-RELATED"/>
    <property type="match status" value="1"/>
</dbReference>
<dbReference type="InterPro" id="IPR018357">
    <property type="entry name" value="Hexapep_transf_CS"/>
</dbReference>
<comment type="caution">
    <text evidence="4">The sequence shown here is derived from an EMBL/GenBank/DDBJ whole genome shotgun (WGS) entry which is preliminary data.</text>
</comment>
<sequence>MSHCQISLLNQTGGRGRYIWLAGQQPFGEPLHRSRPFSSITLFLGRNGVSPRVVLALCNSKPVLYTVFDASNTCSLKRHQAMTKKHYRLQDLYRDESALQRYIRLTVGEGAGVFSLIWHELVLGICLYIPGILGIGLRSLLYPVCFSGFYRNSYLGKNVTLRCPRNIVLSPGTVIDDDVQLVATSRHADAIRIGRNSFLRSGVMINAGPPEGHVHIGDNCSIGQGSILYGNGGLTIENDVMIAGQCFIVASSHVHEPDDDEPYVRQGFTAEGIHIKNNVWIGAGAKILDGVTIEEGAIVGANAVVTRNVPAYTTVVGIPARPIHGKDDPA</sequence>
<organism evidence="4">
    <name type="scientific">Thiolapillus brandeum</name>
    <dbReference type="NCBI Taxonomy" id="1076588"/>
    <lineage>
        <taxon>Bacteria</taxon>
        <taxon>Pseudomonadati</taxon>
        <taxon>Pseudomonadota</taxon>
        <taxon>Gammaproteobacteria</taxon>
        <taxon>Chromatiales</taxon>
        <taxon>Sedimenticolaceae</taxon>
        <taxon>Thiolapillus</taxon>
    </lineage>
</organism>
<dbReference type="Proteomes" id="UP000886339">
    <property type="component" value="Unassembled WGS sequence"/>
</dbReference>
<evidence type="ECO:0000313" key="4">
    <source>
        <dbReference type="EMBL" id="HEC07926.1"/>
    </source>
</evidence>
<dbReference type="InterPro" id="IPR051159">
    <property type="entry name" value="Hexapeptide_acetyltransf"/>
</dbReference>
<evidence type="ECO:0008006" key="5">
    <source>
        <dbReference type="Google" id="ProtNLM"/>
    </source>
</evidence>
<dbReference type="CDD" id="cd04647">
    <property type="entry name" value="LbH_MAT_like"/>
    <property type="match status" value="1"/>
</dbReference>
<gene>
    <name evidence="4" type="ORF">ENJ12_13805</name>
</gene>
<keyword evidence="2" id="KW-0677">Repeat</keyword>